<dbReference type="CDD" id="cd00085">
    <property type="entry name" value="HNHc"/>
    <property type="match status" value="1"/>
</dbReference>
<dbReference type="AlphaFoldDB" id="A0A699GHR7"/>
<dbReference type="InterPro" id="IPR003615">
    <property type="entry name" value="HNH_nuc"/>
</dbReference>
<proteinExistence type="predicted"/>
<gene>
    <name evidence="3" type="ORF">Tci_000326</name>
</gene>
<dbReference type="GO" id="GO:0007165">
    <property type="term" value="P:signal transduction"/>
    <property type="evidence" value="ECO:0007669"/>
    <property type="project" value="InterPro"/>
</dbReference>
<reference evidence="3" key="1">
    <citation type="journal article" date="2019" name="Sci. Rep.">
        <title>Draft genome of Tanacetum cinerariifolium, the natural source of mosquito coil.</title>
        <authorList>
            <person name="Yamashiro T."/>
            <person name="Shiraishi A."/>
            <person name="Satake H."/>
            <person name="Nakayama K."/>
        </authorList>
    </citation>
    <scope>NUCLEOTIDE SEQUENCE</scope>
</reference>
<evidence type="ECO:0000259" key="2">
    <source>
        <dbReference type="SMART" id="SM00507"/>
    </source>
</evidence>
<dbReference type="Pfam" id="PF13676">
    <property type="entry name" value="TIR_2"/>
    <property type="match status" value="1"/>
</dbReference>
<feature type="domain" description="HNH nuclease" evidence="2">
    <location>
        <begin position="325"/>
        <end position="382"/>
    </location>
</feature>
<dbReference type="EMBL" id="BKCJ010000004">
    <property type="protein sequence ID" value="GEU28348.1"/>
    <property type="molecule type" value="Genomic_DNA"/>
</dbReference>
<feature type="region of interest" description="Disordered" evidence="1">
    <location>
        <begin position="31"/>
        <end position="66"/>
    </location>
</feature>
<comment type="caution">
    <text evidence="3">The sequence shown here is derived from an EMBL/GenBank/DDBJ whole genome shotgun (WGS) entry which is preliminary data.</text>
</comment>
<dbReference type="InterPro" id="IPR000157">
    <property type="entry name" value="TIR_dom"/>
</dbReference>
<organism evidence="3">
    <name type="scientific">Tanacetum cinerariifolium</name>
    <name type="common">Dalmatian daisy</name>
    <name type="synonym">Chrysanthemum cinerariifolium</name>
    <dbReference type="NCBI Taxonomy" id="118510"/>
    <lineage>
        <taxon>Eukaryota</taxon>
        <taxon>Viridiplantae</taxon>
        <taxon>Streptophyta</taxon>
        <taxon>Embryophyta</taxon>
        <taxon>Tracheophyta</taxon>
        <taxon>Spermatophyta</taxon>
        <taxon>Magnoliopsida</taxon>
        <taxon>eudicotyledons</taxon>
        <taxon>Gunneridae</taxon>
        <taxon>Pentapetalae</taxon>
        <taxon>asterids</taxon>
        <taxon>campanulids</taxon>
        <taxon>Asterales</taxon>
        <taxon>Asteraceae</taxon>
        <taxon>Asteroideae</taxon>
        <taxon>Anthemideae</taxon>
        <taxon>Anthemidinae</taxon>
        <taxon>Tanacetum</taxon>
    </lineage>
</organism>
<feature type="region of interest" description="Disordered" evidence="1">
    <location>
        <begin position="1"/>
        <end position="20"/>
    </location>
</feature>
<dbReference type="SMART" id="SM00507">
    <property type="entry name" value="HNHc"/>
    <property type="match status" value="1"/>
</dbReference>
<evidence type="ECO:0000256" key="1">
    <source>
        <dbReference type="SAM" id="MobiDB-lite"/>
    </source>
</evidence>
<dbReference type="Gene3D" id="3.40.50.10140">
    <property type="entry name" value="Toll/interleukin-1 receptor homology (TIR) domain"/>
    <property type="match status" value="1"/>
</dbReference>
<name>A0A699GHR7_TANCI</name>
<dbReference type="InterPro" id="IPR035897">
    <property type="entry name" value="Toll_tir_struct_dom_sf"/>
</dbReference>
<dbReference type="SUPFAM" id="SSF52200">
    <property type="entry name" value="Toll/Interleukin receptor TIR domain"/>
    <property type="match status" value="1"/>
</dbReference>
<accession>A0A699GHR7</accession>
<protein>
    <recommendedName>
        <fullName evidence="2">HNH nuclease domain-containing protein</fullName>
    </recommendedName>
</protein>
<sequence>MARCTAPVRGHSSASAAAECPACRHRSRYAYSGSSSSYAPSESTVGYSASGGSSSVRSSSGSRPRWSKASSSIVYTTAQVQSLTPIRATVETRAETQPDLRDIFLCHAWDDRQGPAKELHDLLVAAGVKVWFSEKDLGLGVPMMRAIDKGLANSRIGLVLVTPALPARLPKEGVADEELSALLAVLQAAGDCSITAVLASRGCQEFNLNVRLPAFFNTIVRKLPMTAIGPGSGHPAPENFVSLRFYTAGAKAVFHEKLDDINPETNDDIDALIPFPTPPEEKLEPHHMRAWLKQYKVGSRSSTVTNAFVAALLPHDIYDEKIVKEAMALLKQDENNLTCVYCGEPPTTWDHLTNLVQDGKANVKGHGHRIYNLVPCCEKCNSSKGKKTFEDWIRGYQHNKGWKAGTPRVKDDRREKLIILLTEYQNKCPPFSQTDKELEAKLMGMRDAIFAILEEADKAVAKARPK</sequence>
<evidence type="ECO:0000313" key="3">
    <source>
        <dbReference type="EMBL" id="GEU28348.1"/>
    </source>
</evidence>
<dbReference type="Gene3D" id="1.10.30.50">
    <property type="match status" value="1"/>
</dbReference>